<feature type="region of interest" description="Disordered" evidence="7">
    <location>
        <begin position="180"/>
        <end position="232"/>
    </location>
</feature>
<dbReference type="InterPro" id="IPR016579">
    <property type="entry name" value="Synaptogyrin"/>
</dbReference>
<protein>
    <recommendedName>
        <fullName evidence="6">Synaptogyrin</fullName>
    </recommendedName>
</protein>
<feature type="transmembrane region" description="Helical" evidence="6">
    <location>
        <begin position="70"/>
        <end position="89"/>
    </location>
</feature>
<feature type="transmembrane region" description="Helical" evidence="6">
    <location>
        <begin position="29"/>
        <end position="50"/>
    </location>
</feature>
<dbReference type="PIRSF" id="PIRSF011282">
    <property type="entry name" value="Synaptogyrin"/>
    <property type="match status" value="1"/>
</dbReference>
<dbReference type="PANTHER" id="PTHR10838:SF20">
    <property type="entry name" value="SYNAPTOGYRIN"/>
    <property type="match status" value="1"/>
</dbReference>
<dbReference type="PROSITE" id="PS51225">
    <property type="entry name" value="MARVEL"/>
    <property type="match status" value="1"/>
</dbReference>
<evidence type="ECO:0000256" key="5">
    <source>
        <dbReference type="ARBA" id="ARBA00023136"/>
    </source>
</evidence>
<feature type="transmembrane region" description="Helical" evidence="6">
    <location>
        <begin position="6"/>
        <end position="24"/>
    </location>
</feature>
<feature type="transmembrane region" description="Helical" evidence="6">
    <location>
        <begin position="144"/>
        <end position="164"/>
    </location>
</feature>
<keyword evidence="4 6" id="KW-1133">Transmembrane helix</keyword>
<feature type="domain" description="MARVEL" evidence="8">
    <location>
        <begin position="23"/>
        <end position="168"/>
    </location>
</feature>
<dbReference type="OrthoDB" id="10041611at2759"/>
<keyword evidence="10" id="KW-1185">Reference proteome</keyword>
<evidence type="ECO:0000313" key="9">
    <source>
        <dbReference type="EMBL" id="CAD5117665.1"/>
    </source>
</evidence>
<accession>A0A7I8VQB2</accession>
<sequence>MESKASGAYGAGMAGGAFNVLAFVKKPQVILRIVSWFFAIIVFGCISSQGWEEEVCKYNNDKNACGFGTAIGVIAFLGLTAFLIFDALFENFISSVQHRKYIVMADMGFSGVWTFFWFVCFCYLTDAWRKTTKEVVYGVSGVQAAIAFSFFSIASFAGITFFAFQRYRQGISETFASQYDQSQQGGPAGDSAASPYSGYPAPVGDTGPDPYQQPTFNQDQKPVTGDFQAPAY</sequence>
<evidence type="ECO:0000256" key="4">
    <source>
        <dbReference type="ARBA" id="ARBA00022989"/>
    </source>
</evidence>
<gene>
    <name evidence="9" type="ORF">DGYR_LOCUS6170</name>
</gene>
<evidence type="ECO:0000256" key="6">
    <source>
        <dbReference type="PIRNR" id="PIRNR011282"/>
    </source>
</evidence>
<evidence type="ECO:0000256" key="2">
    <source>
        <dbReference type="ARBA" id="ARBA00010252"/>
    </source>
</evidence>
<dbReference type="GO" id="GO:0031594">
    <property type="term" value="C:neuromuscular junction"/>
    <property type="evidence" value="ECO:0007669"/>
    <property type="project" value="TreeGrafter"/>
</dbReference>
<keyword evidence="5 6" id="KW-0472">Membrane</keyword>
<organism evidence="9 10">
    <name type="scientific">Dimorphilus gyrociliatus</name>
    <dbReference type="NCBI Taxonomy" id="2664684"/>
    <lineage>
        <taxon>Eukaryota</taxon>
        <taxon>Metazoa</taxon>
        <taxon>Spiralia</taxon>
        <taxon>Lophotrochozoa</taxon>
        <taxon>Annelida</taxon>
        <taxon>Polychaeta</taxon>
        <taxon>Polychaeta incertae sedis</taxon>
        <taxon>Dinophilidae</taxon>
        <taxon>Dimorphilus</taxon>
    </lineage>
</organism>
<evidence type="ECO:0000256" key="1">
    <source>
        <dbReference type="ARBA" id="ARBA00004141"/>
    </source>
</evidence>
<proteinExistence type="inferred from homology"/>
<name>A0A7I8VQB2_9ANNE</name>
<comment type="caution">
    <text evidence="9">The sequence shown here is derived from an EMBL/GenBank/DDBJ whole genome shotgun (WGS) entry which is preliminary data.</text>
</comment>
<feature type="compositionally biased region" description="Polar residues" evidence="7">
    <location>
        <begin position="212"/>
        <end position="221"/>
    </location>
</feature>
<dbReference type="Pfam" id="PF01284">
    <property type="entry name" value="MARVEL"/>
    <property type="match status" value="1"/>
</dbReference>
<dbReference type="GO" id="GO:0030672">
    <property type="term" value="C:synaptic vesicle membrane"/>
    <property type="evidence" value="ECO:0007669"/>
    <property type="project" value="TreeGrafter"/>
</dbReference>
<reference evidence="9 10" key="1">
    <citation type="submission" date="2020-08" db="EMBL/GenBank/DDBJ databases">
        <authorList>
            <person name="Hejnol A."/>
        </authorList>
    </citation>
    <scope>NUCLEOTIDE SEQUENCE [LARGE SCALE GENOMIC DNA]</scope>
</reference>
<keyword evidence="3 6" id="KW-0812">Transmembrane</keyword>
<dbReference type="EMBL" id="CAJFCJ010000007">
    <property type="protein sequence ID" value="CAD5117665.1"/>
    <property type="molecule type" value="Genomic_DNA"/>
</dbReference>
<feature type="transmembrane region" description="Helical" evidence="6">
    <location>
        <begin position="101"/>
        <end position="124"/>
    </location>
</feature>
<evidence type="ECO:0000259" key="8">
    <source>
        <dbReference type="PROSITE" id="PS51225"/>
    </source>
</evidence>
<evidence type="ECO:0000313" key="10">
    <source>
        <dbReference type="Proteomes" id="UP000549394"/>
    </source>
</evidence>
<dbReference type="PANTHER" id="PTHR10838">
    <property type="entry name" value="SYNAPTOGYRIN"/>
    <property type="match status" value="1"/>
</dbReference>
<dbReference type="Proteomes" id="UP000549394">
    <property type="component" value="Unassembled WGS sequence"/>
</dbReference>
<evidence type="ECO:0000256" key="3">
    <source>
        <dbReference type="ARBA" id="ARBA00022692"/>
    </source>
</evidence>
<comment type="subcellular location">
    <subcellularLocation>
        <location evidence="1 6">Membrane</location>
        <topology evidence="1 6">Multi-pass membrane protein</topology>
    </subcellularLocation>
</comment>
<dbReference type="InterPro" id="IPR008253">
    <property type="entry name" value="Marvel"/>
</dbReference>
<evidence type="ECO:0000256" key="7">
    <source>
        <dbReference type="SAM" id="MobiDB-lite"/>
    </source>
</evidence>
<dbReference type="AlphaFoldDB" id="A0A7I8VQB2"/>
<comment type="similarity">
    <text evidence="2 6">Belongs to the synaptogyrin family.</text>
</comment>